<dbReference type="InterPro" id="IPR022542">
    <property type="entry name" value="FOCAD/RST1_DUF3730"/>
</dbReference>
<name>A0AAD8AIK2_DIPPU</name>
<reference evidence="2" key="1">
    <citation type="journal article" date="2023" name="IScience">
        <title>Live-bearing cockroach genome reveals convergent evolutionary mechanisms linked to viviparity in insects and beyond.</title>
        <authorList>
            <person name="Fouks B."/>
            <person name="Harrison M.C."/>
            <person name="Mikhailova A.A."/>
            <person name="Marchal E."/>
            <person name="English S."/>
            <person name="Carruthers M."/>
            <person name="Jennings E.C."/>
            <person name="Chiamaka E.L."/>
            <person name="Frigard R.A."/>
            <person name="Pippel M."/>
            <person name="Attardo G.M."/>
            <person name="Benoit J.B."/>
            <person name="Bornberg-Bauer E."/>
            <person name="Tobe S.S."/>
        </authorList>
    </citation>
    <scope>NUCLEOTIDE SEQUENCE</scope>
    <source>
        <strain evidence="2">Stay&amp;Tobe</strain>
    </source>
</reference>
<dbReference type="Pfam" id="PF12530">
    <property type="entry name" value="DUF3730"/>
    <property type="match status" value="1"/>
</dbReference>
<keyword evidence="3" id="KW-1185">Reference proteome</keyword>
<dbReference type="GO" id="GO:0060147">
    <property type="term" value="P:regulation of post-transcriptional gene silencing"/>
    <property type="evidence" value="ECO:0007669"/>
    <property type="project" value="InterPro"/>
</dbReference>
<dbReference type="AlphaFoldDB" id="A0AAD8AIK2"/>
<gene>
    <name evidence="2" type="ORF">L9F63_009893</name>
</gene>
<protein>
    <recommendedName>
        <fullName evidence="1">DUF3730 domain-containing protein</fullName>
    </recommendedName>
</protein>
<feature type="non-terminal residue" evidence="2">
    <location>
        <position position="1"/>
    </location>
</feature>
<dbReference type="PANTHER" id="PTHR16212:SF4">
    <property type="entry name" value="FOCADHESIN"/>
    <property type="match status" value="1"/>
</dbReference>
<evidence type="ECO:0000259" key="1">
    <source>
        <dbReference type="Pfam" id="PF12530"/>
    </source>
</evidence>
<dbReference type="PANTHER" id="PTHR16212">
    <property type="entry name" value="FOCADHESIN FAMILY MEMBER"/>
    <property type="match status" value="1"/>
</dbReference>
<reference evidence="2" key="2">
    <citation type="submission" date="2023-05" db="EMBL/GenBank/DDBJ databases">
        <authorList>
            <person name="Fouks B."/>
        </authorList>
    </citation>
    <scope>NUCLEOTIDE SEQUENCE</scope>
    <source>
        <strain evidence="2">Stay&amp;Tobe</strain>
        <tissue evidence="2">Testes</tissue>
    </source>
</reference>
<evidence type="ECO:0000313" key="2">
    <source>
        <dbReference type="EMBL" id="KAJ9599853.1"/>
    </source>
</evidence>
<accession>A0AAD8AIK2</accession>
<proteinExistence type="predicted"/>
<dbReference type="SUPFAM" id="SSF48371">
    <property type="entry name" value="ARM repeat"/>
    <property type="match status" value="1"/>
</dbReference>
<comment type="caution">
    <text evidence="2">The sequence shown here is derived from an EMBL/GenBank/DDBJ whole genome shotgun (WGS) entry which is preliminary data.</text>
</comment>
<evidence type="ECO:0000313" key="3">
    <source>
        <dbReference type="Proteomes" id="UP001233999"/>
    </source>
</evidence>
<feature type="domain" description="DUF3730" evidence="1">
    <location>
        <begin position="463"/>
        <end position="681"/>
    </location>
</feature>
<dbReference type="InterPro" id="IPR045163">
    <property type="entry name" value="Focadhesin/RST1"/>
</dbReference>
<dbReference type="InterPro" id="IPR016024">
    <property type="entry name" value="ARM-type_fold"/>
</dbReference>
<dbReference type="EMBL" id="JASPKZ010000467">
    <property type="protein sequence ID" value="KAJ9599853.1"/>
    <property type="molecule type" value="Genomic_DNA"/>
</dbReference>
<sequence>MDEIEYKLKRKNAILIVNAISKLVDTIQSKGPSHTGKIDQLPELKLLKEKCEDSDPIISITACQGIVTLVEVGILGVIPTLSSFIAVLPSIRNYTGIVPSIGALLVLDLKARLHESNSYKCLFNLKSPQHPLITILKQNKDIWFDVFTVMQYIINNNEDIVSQNSFELLRPVFLYILCDPTTPTCLPVACRQQVWKLLLDTSFLYGNKELLIEILSWLQVESETEILQASRMFMELVDLALQKDDIPLSSALVPVTASLIHRLISYGHDPRCSLSALKQLLAVSPEGGSCVLMIFAKTISTCPVIYLKDLVNFYMKICNAIATKMILCALLQWLVYPSYLTGEALQLASSIFARANENCTWPSYTARLYGNKLFNHLRNTDILVGFAAEKCKLAETWQSSPANAQEWLGRLNKIPQDLNEQLQLFVSALFIHNFEQIEIKEESFKLLLKLVETNKEFAATAITFILYKLAEEKEPNIQLEFLRGLTKMAIQKENVNLVLHTLESMKNKQSIKPLLIDLYVRLWKVEIRCYPYLQKLLLENPIDGKDWNFDVARALAIKEICVSRPNQHGPELVKLLSQILNQCGSVEGGMPSSLALQGITALCKAEIVNIATTWRALAPKLSRDKRPIVIISLCDFFSCVLSMDCSGQEYDKLVAEIVTKLWSYISTSKNTEIITAAFKALSKAELEKLSLKTLPESYRQRLQLPSSYAKTPVDAARRPEDVLPYIPCECWIQLLQNINPESLDAAGDALSAWLSNELTMYQIGIYRTATARGEPANYSYLHHRSICRGLVEHLKRISDSTLEPSKLLVARQCLRVLGQTYPKPLPPLTWTFLKEFFEQPELEHFCFIIGSKQAATSPSARKIMDNVLNDLEPTVEN</sequence>
<dbReference type="Proteomes" id="UP001233999">
    <property type="component" value="Unassembled WGS sequence"/>
</dbReference>
<organism evidence="2 3">
    <name type="scientific">Diploptera punctata</name>
    <name type="common">Pacific beetle cockroach</name>
    <dbReference type="NCBI Taxonomy" id="6984"/>
    <lineage>
        <taxon>Eukaryota</taxon>
        <taxon>Metazoa</taxon>
        <taxon>Ecdysozoa</taxon>
        <taxon>Arthropoda</taxon>
        <taxon>Hexapoda</taxon>
        <taxon>Insecta</taxon>
        <taxon>Pterygota</taxon>
        <taxon>Neoptera</taxon>
        <taxon>Polyneoptera</taxon>
        <taxon>Dictyoptera</taxon>
        <taxon>Blattodea</taxon>
        <taxon>Blaberoidea</taxon>
        <taxon>Blaberidae</taxon>
        <taxon>Diplopterinae</taxon>
        <taxon>Diploptera</taxon>
    </lineage>
</organism>